<reference evidence="3" key="1">
    <citation type="submission" date="2018-04" db="EMBL/GenBank/DDBJ databases">
        <authorList>
            <person name="Cornet L."/>
        </authorList>
    </citation>
    <scope>NUCLEOTIDE SEQUENCE [LARGE SCALE GENOMIC DNA]</scope>
</reference>
<comment type="caution">
    <text evidence="2">The sequence shown here is derived from an EMBL/GenBank/DDBJ whole genome shotgun (WGS) entry which is preliminary data.</text>
</comment>
<dbReference type="Proteomes" id="UP000249081">
    <property type="component" value="Unassembled WGS sequence"/>
</dbReference>
<gene>
    <name evidence="2" type="ORF">DCF17_09820</name>
</gene>
<feature type="chain" id="PRO_5016041290" description="Lipoprotein" evidence="1">
    <location>
        <begin position="21"/>
        <end position="155"/>
    </location>
</feature>
<dbReference type="PROSITE" id="PS51257">
    <property type="entry name" value="PROKAR_LIPOPROTEIN"/>
    <property type="match status" value="1"/>
</dbReference>
<proteinExistence type="predicted"/>
<reference evidence="2 3" key="2">
    <citation type="submission" date="2018-06" db="EMBL/GenBank/DDBJ databases">
        <title>Metagenomic assembly of (sub)arctic Cyanobacteria and their associated microbiome from non-axenic cultures.</title>
        <authorList>
            <person name="Baurain D."/>
        </authorList>
    </citation>
    <scope>NUCLEOTIDE SEQUENCE [LARGE SCALE GENOMIC DNA]</scope>
    <source>
        <strain evidence="2">ULC041bin1</strain>
    </source>
</reference>
<evidence type="ECO:0008006" key="4">
    <source>
        <dbReference type="Google" id="ProtNLM"/>
    </source>
</evidence>
<accession>A0A2W4Y3D7</accession>
<dbReference type="AlphaFoldDB" id="A0A2W4Y3D7"/>
<evidence type="ECO:0000313" key="2">
    <source>
        <dbReference type="EMBL" id="PZO41991.1"/>
    </source>
</evidence>
<evidence type="ECO:0000313" key="3">
    <source>
        <dbReference type="Proteomes" id="UP000249081"/>
    </source>
</evidence>
<dbReference type="EMBL" id="QBMN01000056">
    <property type="protein sequence ID" value="PZO41991.1"/>
    <property type="molecule type" value="Genomic_DNA"/>
</dbReference>
<organism evidence="2 3">
    <name type="scientific">Shackletoniella antarctica</name>
    <dbReference type="NCBI Taxonomy" id="268115"/>
    <lineage>
        <taxon>Bacteria</taxon>
        <taxon>Bacillati</taxon>
        <taxon>Cyanobacteriota</taxon>
        <taxon>Cyanophyceae</taxon>
        <taxon>Oculatellales</taxon>
        <taxon>Oculatellaceae</taxon>
        <taxon>Shackletoniella</taxon>
    </lineage>
</organism>
<feature type="signal peptide" evidence="1">
    <location>
        <begin position="1"/>
        <end position="20"/>
    </location>
</feature>
<keyword evidence="1" id="KW-0732">Signal</keyword>
<sequence>MLTKYLLPALGAGALMITLAACNPSTPTPDTGGAPMTEAPMPVDGGAGDRTDYEAVPIPAGATGADPSEIAREVFGSPETGEGNFAEQVEVVEETDNGALVVLTQTGLADDSVNGMRYRLEFVPEGDQWQLDWAGRQVRCQAGRGSEDWTTDLCN</sequence>
<evidence type="ECO:0000256" key="1">
    <source>
        <dbReference type="SAM" id="SignalP"/>
    </source>
</evidence>
<name>A0A2W4Y3D7_9CYAN</name>
<protein>
    <recommendedName>
        <fullName evidence="4">Lipoprotein</fullName>
    </recommendedName>
</protein>